<sequence length="71" mass="8216">MTYDNTSSAMTSLKSSVTNGYKMQCFGQHRLQVHQQVGLTKSKDEVEDDVLEHDGRERVIDNDVFLHEMRE</sequence>
<accession>A0AAN9SXN7</accession>
<dbReference type="Proteomes" id="UP001386955">
    <property type="component" value="Unassembled WGS sequence"/>
</dbReference>
<reference evidence="1 2" key="1">
    <citation type="submission" date="2024-01" db="EMBL/GenBank/DDBJ databases">
        <title>The genomes of 5 underutilized Papilionoideae crops provide insights into root nodulation and disease resistanc.</title>
        <authorList>
            <person name="Jiang F."/>
        </authorList>
    </citation>
    <scope>NUCLEOTIDE SEQUENCE [LARGE SCALE GENOMIC DNA]</scope>
    <source>
        <strain evidence="1">DUOXIRENSHENG_FW03</strain>
        <tissue evidence="1">Leaves</tissue>
    </source>
</reference>
<protein>
    <submittedName>
        <fullName evidence="1">Uncharacterized protein</fullName>
    </submittedName>
</protein>
<name>A0AAN9SXN7_PSOTE</name>
<proteinExistence type="predicted"/>
<comment type="caution">
    <text evidence="1">The sequence shown here is derived from an EMBL/GenBank/DDBJ whole genome shotgun (WGS) entry which is preliminary data.</text>
</comment>
<evidence type="ECO:0000313" key="2">
    <source>
        <dbReference type="Proteomes" id="UP001386955"/>
    </source>
</evidence>
<keyword evidence="2" id="KW-1185">Reference proteome</keyword>
<dbReference type="EMBL" id="JAYMYS010000002">
    <property type="protein sequence ID" value="KAK7406649.1"/>
    <property type="molecule type" value="Genomic_DNA"/>
</dbReference>
<gene>
    <name evidence="1" type="ORF">VNO78_08278</name>
</gene>
<evidence type="ECO:0000313" key="1">
    <source>
        <dbReference type="EMBL" id="KAK7406649.1"/>
    </source>
</evidence>
<dbReference type="AlphaFoldDB" id="A0AAN9SXN7"/>
<organism evidence="1 2">
    <name type="scientific">Psophocarpus tetragonolobus</name>
    <name type="common">Winged bean</name>
    <name type="synonym">Dolichos tetragonolobus</name>
    <dbReference type="NCBI Taxonomy" id="3891"/>
    <lineage>
        <taxon>Eukaryota</taxon>
        <taxon>Viridiplantae</taxon>
        <taxon>Streptophyta</taxon>
        <taxon>Embryophyta</taxon>
        <taxon>Tracheophyta</taxon>
        <taxon>Spermatophyta</taxon>
        <taxon>Magnoliopsida</taxon>
        <taxon>eudicotyledons</taxon>
        <taxon>Gunneridae</taxon>
        <taxon>Pentapetalae</taxon>
        <taxon>rosids</taxon>
        <taxon>fabids</taxon>
        <taxon>Fabales</taxon>
        <taxon>Fabaceae</taxon>
        <taxon>Papilionoideae</taxon>
        <taxon>50 kb inversion clade</taxon>
        <taxon>NPAAA clade</taxon>
        <taxon>indigoferoid/millettioid clade</taxon>
        <taxon>Phaseoleae</taxon>
        <taxon>Psophocarpus</taxon>
    </lineage>
</organism>